<keyword evidence="4" id="KW-0436">Ligase</keyword>
<dbReference type="Gene3D" id="3.30.559.10">
    <property type="entry name" value="Chloramphenicol acetyltransferase-like domain"/>
    <property type="match status" value="1"/>
</dbReference>
<dbReference type="AlphaFoldDB" id="A0A8H4RPY8"/>
<dbReference type="PANTHER" id="PTHR43201">
    <property type="entry name" value="ACYL-COA SYNTHETASE"/>
    <property type="match status" value="1"/>
</dbReference>
<dbReference type="GO" id="GO:0006631">
    <property type="term" value="P:fatty acid metabolic process"/>
    <property type="evidence" value="ECO:0007669"/>
    <property type="project" value="TreeGrafter"/>
</dbReference>
<evidence type="ECO:0000256" key="3">
    <source>
        <dbReference type="ARBA" id="ARBA00022553"/>
    </source>
</evidence>
<organism evidence="6 7">
    <name type="scientific">Cudoniella acicularis</name>
    <dbReference type="NCBI Taxonomy" id="354080"/>
    <lineage>
        <taxon>Eukaryota</taxon>
        <taxon>Fungi</taxon>
        <taxon>Dikarya</taxon>
        <taxon>Ascomycota</taxon>
        <taxon>Pezizomycotina</taxon>
        <taxon>Leotiomycetes</taxon>
        <taxon>Helotiales</taxon>
        <taxon>Tricladiaceae</taxon>
        <taxon>Cudoniella</taxon>
    </lineage>
</organism>
<comment type="similarity">
    <text evidence="1">Belongs to the ATP-dependent AMP-binding enzyme family.</text>
</comment>
<dbReference type="InterPro" id="IPR000873">
    <property type="entry name" value="AMP-dep_synth/lig_dom"/>
</dbReference>
<dbReference type="PROSITE" id="PS00455">
    <property type="entry name" value="AMP_BINDING"/>
    <property type="match status" value="1"/>
</dbReference>
<dbReference type="SMART" id="SM00823">
    <property type="entry name" value="PKS_PP"/>
    <property type="match status" value="1"/>
</dbReference>
<dbReference type="InterPro" id="IPR036736">
    <property type="entry name" value="ACP-like_sf"/>
</dbReference>
<dbReference type="InterPro" id="IPR023213">
    <property type="entry name" value="CAT-like_dom_sf"/>
</dbReference>
<feature type="domain" description="Polyketide synthase-like phosphopantetheine-binding" evidence="5">
    <location>
        <begin position="629"/>
        <end position="699"/>
    </location>
</feature>
<dbReference type="SUPFAM" id="SSF56801">
    <property type="entry name" value="Acetyl-CoA synthetase-like"/>
    <property type="match status" value="1"/>
</dbReference>
<proteinExistence type="inferred from homology"/>
<gene>
    <name evidence="6" type="ORF">G7Y89_g5223</name>
</gene>
<name>A0A8H4RPY8_9HELO</name>
<evidence type="ECO:0000313" key="6">
    <source>
        <dbReference type="EMBL" id="KAF4632901.1"/>
    </source>
</evidence>
<dbReference type="Pfam" id="PF00501">
    <property type="entry name" value="AMP-binding"/>
    <property type="match status" value="1"/>
</dbReference>
<evidence type="ECO:0000256" key="4">
    <source>
        <dbReference type="ARBA" id="ARBA00022598"/>
    </source>
</evidence>
<dbReference type="GO" id="GO:0031956">
    <property type="term" value="F:medium-chain fatty acid-CoA ligase activity"/>
    <property type="evidence" value="ECO:0007669"/>
    <property type="project" value="TreeGrafter"/>
</dbReference>
<dbReference type="PANTHER" id="PTHR43201:SF5">
    <property type="entry name" value="MEDIUM-CHAIN ACYL-COA LIGASE ACSF2, MITOCHONDRIAL"/>
    <property type="match status" value="1"/>
</dbReference>
<dbReference type="Gene3D" id="3.30.300.30">
    <property type="match status" value="1"/>
</dbReference>
<dbReference type="Gene3D" id="3.30.559.30">
    <property type="entry name" value="Nonribosomal peptide synthetase, condensation domain"/>
    <property type="match status" value="1"/>
</dbReference>
<keyword evidence="2" id="KW-0596">Phosphopantetheine</keyword>
<dbReference type="Proteomes" id="UP000566819">
    <property type="component" value="Unassembled WGS sequence"/>
</dbReference>
<dbReference type="GO" id="GO:0031177">
    <property type="term" value="F:phosphopantetheine binding"/>
    <property type="evidence" value="ECO:0007669"/>
    <property type="project" value="InterPro"/>
</dbReference>
<comment type="caution">
    <text evidence="6">The sequence shown here is derived from an EMBL/GenBank/DDBJ whole genome shotgun (WGS) entry which is preliminary data.</text>
</comment>
<evidence type="ECO:0000256" key="1">
    <source>
        <dbReference type="ARBA" id="ARBA00006432"/>
    </source>
</evidence>
<evidence type="ECO:0000259" key="5">
    <source>
        <dbReference type="SMART" id="SM00823"/>
    </source>
</evidence>
<dbReference type="SUPFAM" id="SSF47336">
    <property type="entry name" value="ACP-like"/>
    <property type="match status" value="1"/>
</dbReference>
<dbReference type="SUPFAM" id="SSF52777">
    <property type="entry name" value="CoA-dependent acyltransferases"/>
    <property type="match status" value="2"/>
</dbReference>
<accession>A0A8H4RPY8</accession>
<dbReference type="InterPro" id="IPR009081">
    <property type="entry name" value="PP-bd_ACP"/>
</dbReference>
<dbReference type="OrthoDB" id="10253869at2759"/>
<evidence type="ECO:0000313" key="7">
    <source>
        <dbReference type="Proteomes" id="UP000566819"/>
    </source>
</evidence>
<dbReference type="Pfam" id="PF00550">
    <property type="entry name" value="PP-binding"/>
    <property type="match status" value="1"/>
</dbReference>
<keyword evidence="7" id="KW-1185">Reference proteome</keyword>
<reference evidence="6 7" key="1">
    <citation type="submission" date="2020-03" db="EMBL/GenBank/DDBJ databases">
        <title>Draft Genome Sequence of Cudoniella acicularis.</title>
        <authorList>
            <person name="Buettner E."/>
            <person name="Kellner H."/>
        </authorList>
    </citation>
    <scope>NUCLEOTIDE SEQUENCE [LARGE SCALE GENOMIC DNA]</scope>
    <source>
        <strain evidence="6 7">DSM 108380</strain>
    </source>
</reference>
<keyword evidence="3" id="KW-0597">Phosphoprotein</keyword>
<dbReference type="InterPro" id="IPR045851">
    <property type="entry name" value="AMP-bd_C_sf"/>
</dbReference>
<dbReference type="InterPro" id="IPR020806">
    <property type="entry name" value="PKS_PP-bd"/>
</dbReference>
<dbReference type="EMBL" id="JAAMPI010000307">
    <property type="protein sequence ID" value="KAF4632901.1"/>
    <property type="molecule type" value="Genomic_DNA"/>
</dbReference>
<dbReference type="Gene3D" id="1.10.1200.10">
    <property type="entry name" value="ACP-like"/>
    <property type="match status" value="1"/>
</dbReference>
<dbReference type="InterPro" id="IPR020845">
    <property type="entry name" value="AMP-binding_CS"/>
</dbReference>
<dbReference type="InterPro" id="IPR042099">
    <property type="entry name" value="ANL_N_sf"/>
</dbReference>
<evidence type="ECO:0000256" key="2">
    <source>
        <dbReference type="ARBA" id="ARBA00022450"/>
    </source>
</evidence>
<protein>
    <recommendedName>
        <fullName evidence="5">Polyketide synthase-like phosphopantetheine-binding domain-containing protein</fullName>
    </recommendedName>
</protein>
<dbReference type="Gene3D" id="3.40.50.12780">
    <property type="entry name" value="N-terminal domain of ligase-like"/>
    <property type="match status" value="1"/>
</dbReference>
<sequence length="1217" mass="133192">MQATRPKCASCKSIVFQDAKQNTGVRPKDALCKSIIRLNISVLLRREVAMGDLPPFESPTITSQPSEFFGTPLLQVPTVHDLLSGSAKRNSSKIAVACLHQKSDHLSSLSGCDTSQSAHHHLRWSFGELLRASHAMALALSEAGIEPGDVVLAYVGNGIEFHIIARAAFELNCPFAPVNPKTAENAKETKHYLNVLKPAVVIVPDRAVAQSTMKAAASEIEQAKILLAYDGEWAAEGWQDICAFVTNYSASSEASSDASSSSAETDSLIVNREMEDVVLILFTSGTTSLPKGVPHTNTSLATIFINSHEAMNLDSARVCGNHAPVSHGLGILFYGMYHLEGCKIVHPSTQYDAGASLAAIREEGVTDIPGVPAMISAMLEHSDFKETDTSELKCVVMGATDVLPEHFRRCTKELQAAKAMDEYGLSETGAVWICPPEQAPDKSYPVLGALLRVCDPGTGDVLPRGEVGELHLGGPQVITQYLLAEGQDAETANSCFYDDSHGHWMKTGDRAVMAENGLTKILGRYKDLVIRGGEKIAPKAIEAVFAESFGIIAEVVGFADEIAGEVPVAVVKLLAGQELNLPDVREKMIQELGIAFAVEKIIPITQLEKHFRDEQNEEAVGGGIAYENVEMLSQLWLQFLGINSTSLTPQTSVRNFADSLMISRFSAKLRRTTGQVMTLQQILEHPTIEAQAALLSASSATQKDDYSDMDAKPGGPLESHHIAHVVSNAIEFESIKTLGQEVLTPLGLAWNDVEDVVPMHGNLARLLTRRRPQSNNHRHAWLVRDSTIPEVTKAIKKALANHPVMRSMTIKPDHVGPLHVILRPTNRFFSHCVRVVGPVADSKALDYLHYNNLEVDYAADPGPMFQVLISHVEEENCPGIVYMAQHSTYDGISVPYFLEDIDAELCMTNAELTTRVPYTAWAKSYHNFRNSDSAKRSISWNVDRLAGISKQQNALFPVARAPGMFKGNTGGWIDIATGKPGPKRELLDDFDGARGFAQLAKLRDAQQLTADHGIEVPHIIRAALAILNCRQTGAGVALYGQNQAGRTWPFLSDWQASRMPEAMDVNGPTLEMVVTRTPVADDLLVLKMLQSLQNEQVLMNEHSHAPWDTLVREMNEGEQNAGHVMEEVVLRQIFNWLPGGDSLKCKRLEMVSIVSRADVGILWNCTMPAVDEVQIHVSWDSAQLKKAEVEGLLENLIDLVEQLARRDSWLKSVGNLR</sequence>
<dbReference type="CDD" id="cd04433">
    <property type="entry name" value="AFD_class_I"/>
    <property type="match status" value="1"/>
</dbReference>